<feature type="compositionally biased region" description="Low complexity" evidence="1">
    <location>
        <begin position="497"/>
        <end position="507"/>
    </location>
</feature>
<feature type="compositionally biased region" description="Basic and acidic residues" evidence="1">
    <location>
        <begin position="543"/>
        <end position="562"/>
    </location>
</feature>
<keyword evidence="3" id="KW-1185">Reference proteome</keyword>
<evidence type="ECO:0000313" key="2">
    <source>
        <dbReference type="EMBL" id="CAK9867091.1"/>
    </source>
</evidence>
<protein>
    <submittedName>
        <fullName evidence="2">Uncharacterized protein</fullName>
    </submittedName>
</protein>
<feature type="region of interest" description="Disordered" evidence="1">
    <location>
        <begin position="486"/>
        <end position="600"/>
    </location>
</feature>
<accession>A0ABP1AX75</accession>
<evidence type="ECO:0000313" key="3">
    <source>
        <dbReference type="Proteomes" id="UP001497522"/>
    </source>
</evidence>
<sequence length="825" mass="89160">MITSTLDNRNNMGQPPPELVRDTILQQDAQFREQVQELHRVHEIQVCLMAEMQKQDETKVDATTHASVTTKNKNPWMMMQAPLSKAAYQVSGSSFRHEQITQGAQTGEEERYATSVVHVEQARQFLDGGRKLGKRRIFDLERPPEENMDEDEDESSGEAAAIKVDVEAEELRLRLSTGWAQQADDVPLHQDHLSAIPSRANDIVHEAPFHPTPTSATQRFLGGRWGLSLERKMNEAEGDCQPADVSHKKQCCSHQLDIESNPSYHCTKMAISPASLCKASGTGAALTRSPQQDARNEDTWFHEQQQQNTWAHSAVGVYQAPSTPQMYAPFKISNETMPLFPASRKGEGPPSSSFAPPVYNQAYALASAAVPVQLQPYEGPIALPGQGIVMSAMNAAAWYSHSVPSVQQGGWQPVNAFQADSGAIYAFPATAPPPLAFNVNLLNGSWTAGNPGPPFLPFSVLQPPKVSFKKPPKLVLQKDDIQKEMKLVSPKKDLSPSVSSGEEVGGSLKEQDDSQGEGNPFVRGYEGGQVSKPCSGWVPKTGGKQEREQTVLADPGREEKFTSSKVPRSPVKGPLKQYGDEACLSDGSRSGSGSGETGVGNVINPGEFVGHLAPSFGSGRVLPAGNRGVDDFTVGELGMQQEQLSAVDRWNWASTDGCGYVRDATEDGKHQHQGCKALKPQHSSTSADPTKNSAGESTILVESTSKPSEAYSLQDLKVEETIKPNASDLSPESQKNSPQAPAQGSCTTNEDENLDIIALPGSPTPKLPPQAAISPVLTTRLTAFTSFHNEPKLEAESSSISSPKNVEVLKEQQEANGDIVASVHV</sequence>
<feature type="compositionally biased region" description="Polar residues" evidence="1">
    <location>
        <begin position="727"/>
        <end position="748"/>
    </location>
</feature>
<name>A0ABP1AX75_9BRYO</name>
<reference evidence="2" key="1">
    <citation type="submission" date="2024-03" db="EMBL/GenBank/DDBJ databases">
        <authorList>
            <consortium name="ELIXIR-Norway"/>
            <consortium name="Elixir Norway"/>
        </authorList>
    </citation>
    <scope>NUCLEOTIDE SEQUENCE</scope>
</reference>
<organism evidence="2 3">
    <name type="scientific">Sphagnum jensenii</name>
    <dbReference type="NCBI Taxonomy" id="128206"/>
    <lineage>
        <taxon>Eukaryota</taxon>
        <taxon>Viridiplantae</taxon>
        <taxon>Streptophyta</taxon>
        <taxon>Embryophyta</taxon>
        <taxon>Bryophyta</taxon>
        <taxon>Sphagnophytina</taxon>
        <taxon>Sphagnopsida</taxon>
        <taxon>Sphagnales</taxon>
        <taxon>Sphagnaceae</taxon>
        <taxon>Sphagnum</taxon>
    </lineage>
</organism>
<dbReference type="PANTHER" id="PTHR33167">
    <property type="entry name" value="TRANSCRIPTION FACTOR, PUTATIVE (DUF863)-RELATED"/>
    <property type="match status" value="1"/>
</dbReference>
<dbReference type="EMBL" id="OZ023718">
    <property type="protein sequence ID" value="CAK9867091.1"/>
    <property type="molecule type" value="Genomic_DNA"/>
</dbReference>
<feature type="compositionally biased region" description="Polar residues" evidence="1">
    <location>
        <begin position="681"/>
        <end position="707"/>
    </location>
</feature>
<feature type="region of interest" description="Disordered" evidence="1">
    <location>
        <begin position="671"/>
        <end position="771"/>
    </location>
</feature>
<dbReference type="PANTHER" id="PTHR33167:SF4">
    <property type="entry name" value="TRANSCRIPTION FACTOR, PUTATIVE (DUF863)-RELATED"/>
    <property type="match status" value="1"/>
</dbReference>
<proteinExistence type="predicted"/>
<evidence type="ECO:0000256" key="1">
    <source>
        <dbReference type="SAM" id="MobiDB-lite"/>
    </source>
</evidence>
<dbReference type="Proteomes" id="UP001497522">
    <property type="component" value="Chromosome 17"/>
</dbReference>
<gene>
    <name evidence="2" type="ORF">CSSPJE1EN2_LOCUS10086</name>
</gene>